<keyword evidence="3" id="KW-1185">Reference proteome</keyword>
<keyword evidence="1" id="KW-0175">Coiled coil</keyword>
<sequence>MSEIGKAISSLNNDAWINEVIDSVRFIGDVGETDLQFLELILPHCTIDQLMHIEKSFEGRDLTPVMDQLWKTFYERKFGKNDVDIIVKKMHYRNEPSKWMDLYVAKIEELENKAKTIEERILQAYQKEKTRKQSHQIIFCGDEDFSSSNKKPRSKRTIGFECNTTKSSYKRRQILKHKFVRFPLLVIRNVALKEQSDLDTMTIRARY</sequence>
<organism evidence="2 3">
    <name type="scientific">Citrullus colocynthis</name>
    <name type="common">colocynth</name>
    <dbReference type="NCBI Taxonomy" id="252529"/>
    <lineage>
        <taxon>Eukaryota</taxon>
        <taxon>Viridiplantae</taxon>
        <taxon>Streptophyta</taxon>
        <taxon>Embryophyta</taxon>
        <taxon>Tracheophyta</taxon>
        <taxon>Spermatophyta</taxon>
        <taxon>Magnoliopsida</taxon>
        <taxon>eudicotyledons</taxon>
        <taxon>Gunneridae</taxon>
        <taxon>Pentapetalae</taxon>
        <taxon>rosids</taxon>
        <taxon>fabids</taxon>
        <taxon>Cucurbitales</taxon>
        <taxon>Cucurbitaceae</taxon>
        <taxon>Benincaseae</taxon>
        <taxon>Citrullus</taxon>
    </lineage>
</organism>
<proteinExistence type="predicted"/>
<dbReference type="EMBL" id="OZ021737">
    <property type="protein sequence ID" value="CAK9317521.1"/>
    <property type="molecule type" value="Genomic_DNA"/>
</dbReference>
<dbReference type="Proteomes" id="UP001642487">
    <property type="component" value="Chromosome 3"/>
</dbReference>
<dbReference type="Pfam" id="PF06881">
    <property type="entry name" value="Elongin_A"/>
    <property type="match status" value="1"/>
</dbReference>
<evidence type="ECO:0000256" key="1">
    <source>
        <dbReference type="SAM" id="Coils"/>
    </source>
</evidence>
<dbReference type="InterPro" id="IPR010684">
    <property type="entry name" value="RNA_pol_II_trans_fac_SIII_A"/>
</dbReference>
<evidence type="ECO:0000313" key="2">
    <source>
        <dbReference type="EMBL" id="CAK9317521.1"/>
    </source>
</evidence>
<accession>A0ABP0YAU4</accession>
<gene>
    <name evidence="2" type="ORF">CITCOLO1_LOCUS9426</name>
</gene>
<evidence type="ECO:0000313" key="3">
    <source>
        <dbReference type="Proteomes" id="UP001642487"/>
    </source>
</evidence>
<dbReference type="PANTHER" id="PTHR47543:SF2">
    <property type="entry name" value="RNA POLYMERASE II TRANSCRIPTION FACTOR SIII SUBUNIT A"/>
    <property type="match status" value="1"/>
</dbReference>
<reference evidence="2 3" key="1">
    <citation type="submission" date="2024-03" db="EMBL/GenBank/DDBJ databases">
        <authorList>
            <person name="Gkanogiannis A."/>
            <person name="Becerra Lopez-Lavalle L."/>
        </authorList>
    </citation>
    <scope>NUCLEOTIDE SEQUENCE [LARGE SCALE GENOMIC DNA]</scope>
</reference>
<dbReference type="Gene3D" id="6.10.250.3180">
    <property type="match status" value="1"/>
</dbReference>
<dbReference type="PANTHER" id="PTHR47543">
    <property type="entry name" value="OS08G0169600 PROTEIN"/>
    <property type="match status" value="1"/>
</dbReference>
<name>A0ABP0YAU4_9ROSI</name>
<feature type="coiled-coil region" evidence="1">
    <location>
        <begin position="100"/>
        <end position="127"/>
    </location>
</feature>
<protein>
    <submittedName>
        <fullName evidence="2">Uncharacterized protein</fullName>
    </submittedName>
</protein>